<dbReference type="RefSeq" id="WP_226747572.1">
    <property type="nucleotide sequence ID" value="NZ_JAJATZ010000002.1"/>
</dbReference>
<evidence type="ECO:0000313" key="2">
    <source>
        <dbReference type="EMBL" id="MCB5198667.1"/>
    </source>
</evidence>
<keyword evidence="1" id="KW-0472">Membrane</keyword>
<accession>A0ABS8BSR9</accession>
<gene>
    <name evidence="2" type="ORF">LGQ03_05395</name>
</gene>
<keyword evidence="3" id="KW-1185">Reference proteome</keyword>
<evidence type="ECO:0000313" key="3">
    <source>
        <dbReference type="Proteomes" id="UP001138961"/>
    </source>
</evidence>
<feature type="transmembrane region" description="Helical" evidence="1">
    <location>
        <begin position="100"/>
        <end position="119"/>
    </location>
</feature>
<keyword evidence="1" id="KW-1133">Transmembrane helix</keyword>
<keyword evidence="1" id="KW-0812">Transmembrane</keyword>
<organism evidence="2 3">
    <name type="scientific">Loktanella gaetbuli</name>
    <dbReference type="NCBI Taxonomy" id="2881335"/>
    <lineage>
        <taxon>Bacteria</taxon>
        <taxon>Pseudomonadati</taxon>
        <taxon>Pseudomonadota</taxon>
        <taxon>Alphaproteobacteria</taxon>
        <taxon>Rhodobacterales</taxon>
        <taxon>Roseobacteraceae</taxon>
        <taxon>Loktanella</taxon>
    </lineage>
</organism>
<sequence length="124" mass="14201">MPDAQTLRHIQDVSRLIEARLGLKGRTIEAQMSKLGRRRLPMHLKRDIAGVAQAQLMLTHPKLSRQIDAARVVQCARLAITALKQIDPWEQRKTMILRKLAKWSALAIGLFIGFVWWLWATGRV</sequence>
<reference evidence="2" key="1">
    <citation type="submission" date="2021-10" db="EMBL/GenBank/DDBJ databases">
        <title>Loktanella gaetbuli sp. nov., isolated from a tidal flat.</title>
        <authorList>
            <person name="Park S."/>
            <person name="Yoon J.-H."/>
        </authorList>
    </citation>
    <scope>NUCLEOTIDE SEQUENCE</scope>
    <source>
        <strain evidence="2">TSTF-M6</strain>
    </source>
</reference>
<proteinExistence type="predicted"/>
<protein>
    <submittedName>
        <fullName evidence="2">Uncharacterized protein</fullName>
    </submittedName>
</protein>
<comment type="caution">
    <text evidence="2">The sequence shown here is derived from an EMBL/GenBank/DDBJ whole genome shotgun (WGS) entry which is preliminary data.</text>
</comment>
<name>A0ABS8BSR9_9RHOB</name>
<dbReference type="EMBL" id="JAJATZ010000002">
    <property type="protein sequence ID" value="MCB5198667.1"/>
    <property type="molecule type" value="Genomic_DNA"/>
</dbReference>
<evidence type="ECO:0000256" key="1">
    <source>
        <dbReference type="SAM" id="Phobius"/>
    </source>
</evidence>
<dbReference type="Proteomes" id="UP001138961">
    <property type="component" value="Unassembled WGS sequence"/>
</dbReference>